<proteinExistence type="predicted"/>
<feature type="compositionally biased region" description="Basic and acidic residues" evidence="1">
    <location>
        <begin position="165"/>
        <end position="179"/>
    </location>
</feature>
<dbReference type="EMBL" id="JWZX01001721">
    <property type="protein sequence ID" value="KOO32627.1"/>
    <property type="molecule type" value="Genomic_DNA"/>
</dbReference>
<evidence type="ECO:0000313" key="2">
    <source>
        <dbReference type="EMBL" id="KOO32627.1"/>
    </source>
</evidence>
<feature type="compositionally biased region" description="Basic and acidic residues" evidence="1">
    <location>
        <begin position="69"/>
        <end position="93"/>
    </location>
</feature>
<comment type="caution">
    <text evidence="2">The sequence shown here is derived from an EMBL/GenBank/DDBJ whole genome shotgun (WGS) entry which is preliminary data.</text>
</comment>
<dbReference type="AlphaFoldDB" id="A0A0M0K218"/>
<gene>
    <name evidence="2" type="ORF">Ctob_010537</name>
</gene>
<dbReference type="Proteomes" id="UP000037460">
    <property type="component" value="Unassembled WGS sequence"/>
</dbReference>
<organism evidence="2 3">
    <name type="scientific">Chrysochromulina tobinii</name>
    <dbReference type="NCBI Taxonomy" id="1460289"/>
    <lineage>
        <taxon>Eukaryota</taxon>
        <taxon>Haptista</taxon>
        <taxon>Haptophyta</taxon>
        <taxon>Prymnesiophyceae</taxon>
        <taxon>Prymnesiales</taxon>
        <taxon>Chrysochromulinaceae</taxon>
        <taxon>Chrysochromulina</taxon>
    </lineage>
</organism>
<reference evidence="3" key="1">
    <citation type="journal article" date="2015" name="PLoS Genet.">
        <title>Genome Sequence and Transcriptome Analyses of Chrysochromulina tobin: Metabolic Tools for Enhanced Algal Fitness in the Prominent Order Prymnesiales (Haptophyceae).</title>
        <authorList>
            <person name="Hovde B.T."/>
            <person name="Deodato C.R."/>
            <person name="Hunsperger H.M."/>
            <person name="Ryken S.A."/>
            <person name="Yost W."/>
            <person name="Jha R.K."/>
            <person name="Patterson J."/>
            <person name="Monnat R.J. Jr."/>
            <person name="Barlow S.B."/>
            <person name="Starkenburg S.R."/>
            <person name="Cattolico R.A."/>
        </authorList>
    </citation>
    <scope>NUCLEOTIDE SEQUENCE</scope>
    <source>
        <strain evidence="3">CCMP291</strain>
    </source>
</reference>
<accession>A0A0M0K218</accession>
<name>A0A0M0K218_9EUKA</name>
<feature type="region of interest" description="Disordered" evidence="1">
    <location>
        <begin position="165"/>
        <end position="185"/>
    </location>
</feature>
<evidence type="ECO:0000256" key="1">
    <source>
        <dbReference type="SAM" id="MobiDB-lite"/>
    </source>
</evidence>
<sequence length="221" mass="25437">MSARVASVSPVSPWQQYPHQTPIFDRTGGCPTYRGLNVETYGSFLAPLNSYRIEGEDDGFPRVSQPAPSREEPQPIHEHQPIHGEPHPTLERQRSTEVTNFVEGAFDEMDVALRAQRDAAHHHHHHHSRPTASSVHPSHYYRLSGEEQAWLDQEFDAEMEMAEDHFSGEEASRTGSIDDRADEWEEETEEEFVRDLLVAHPALNEAEARWLWQERERARRG</sequence>
<feature type="compositionally biased region" description="Low complexity" evidence="1">
    <location>
        <begin position="1"/>
        <end position="13"/>
    </location>
</feature>
<feature type="region of interest" description="Disordered" evidence="1">
    <location>
        <begin position="55"/>
        <end position="93"/>
    </location>
</feature>
<keyword evidence="3" id="KW-1185">Reference proteome</keyword>
<feature type="region of interest" description="Disordered" evidence="1">
    <location>
        <begin position="117"/>
        <end position="137"/>
    </location>
</feature>
<feature type="compositionally biased region" description="Basic residues" evidence="1">
    <location>
        <begin position="120"/>
        <end position="129"/>
    </location>
</feature>
<evidence type="ECO:0000313" key="3">
    <source>
        <dbReference type="Proteomes" id="UP000037460"/>
    </source>
</evidence>
<protein>
    <submittedName>
        <fullName evidence="2">Uncharacterized protein</fullName>
    </submittedName>
</protein>
<feature type="region of interest" description="Disordered" evidence="1">
    <location>
        <begin position="1"/>
        <end position="25"/>
    </location>
</feature>